<feature type="non-terminal residue" evidence="1">
    <location>
        <position position="1"/>
    </location>
</feature>
<dbReference type="PANTHER" id="PTHR39550:SF1">
    <property type="entry name" value="SLL0658 PROTEIN"/>
    <property type="match status" value="1"/>
</dbReference>
<gene>
    <name evidence="1" type="ORF">DM484_19330</name>
</gene>
<organism evidence="1 2">
    <name type="scientific">Candidatus Methylumidiphilus alinenensis</name>
    <dbReference type="NCBI Taxonomy" id="2202197"/>
    <lineage>
        <taxon>Bacteria</taxon>
        <taxon>Pseudomonadati</taxon>
        <taxon>Pseudomonadota</taxon>
        <taxon>Gammaproteobacteria</taxon>
        <taxon>Methylococcales</taxon>
        <taxon>Candidatus Methylumidiphilus</taxon>
    </lineage>
</organism>
<proteinExistence type="predicted"/>
<comment type="caution">
    <text evidence="1">The sequence shown here is derived from an EMBL/GenBank/DDBJ whole genome shotgun (WGS) entry which is preliminary data.</text>
</comment>
<evidence type="ECO:0000313" key="2">
    <source>
        <dbReference type="Proteomes" id="UP000249396"/>
    </source>
</evidence>
<dbReference type="Pfam" id="PF11848">
    <property type="entry name" value="DUF3368"/>
    <property type="match status" value="1"/>
</dbReference>
<dbReference type="PANTHER" id="PTHR39550">
    <property type="entry name" value="SLL0658 PROTEIN"/>
    <property type="match status" value="1"/>
</dbReference>
<name>A0A2W4R511_9GAMM</name>
<accession>A0A2W4R511</accession>
<sequence>RSGQADLLPRLFKRIIVPDAVWSEVVNERRDAAARGLLSQTWPIREKVTISPRVQAWNLGSGETAVLSYALMNPAIRAVIDDMDARRCAQALGIALFGTGGILLLAKRRGLLESVNDGLIRLRNAGLWLSDDIIQLIKTQAGE</sequence>
<reference evidence="1 2" key="1">
    <citation type="journal article" date="2018" name="Aquat. Microb. Ecol.">
        <title>Gammaproteobacterial methanotrophs dominate.</title>
        <authorList>
            <person name="Rissanen A.J."/>
            <person name="Saarenheimo J."/>
            <person name="Tiirola M."/>
            <person name="Peura S."/>
            <person name="Aalto S.L."/>
            <person name="Karvinen A."/>
            <person name="Nykanen H."/>
        </authorList>
    </citation>
    <scope>NUCLEOTIDE SEQUENCE [LARGE SCALE GENOMIC DNA]</scope>
    <source>
        <strain evidence="1">AMbin10</strain>
    </source>
</reference>
<protein>
    <submittedName>
        <fullName evidence="1">DUF3368 domain-containing protein</fullName>
    </submittedName>
</protein>
<evidence type="ECO:0000313" key="1">
    <source>
        <dbReference type="EMBL" id="PZN75198.1"/>
    </source>
</evidence>
<dbReference type="EMBL" id="QJPH01000395">
    <property type="protein sequence ID" value="PZN75198.1"/>
    <property type="molecule type" value="Genomic_DNA"/>
</dbReference>
<dbReference type="Proteomes" id="UP000249396">
    <property type="component" value="Unassembled WGS sequence"/>
</dbReference>
<dbReference type="InterPro" id="IPR021799">
    <property type="entry name" value="PIN-like_prokaryotic"/>
</dbReference>
<dbReference type="AlphaFoldDB" id="A0A2W4R511"/>